<protein>
    <submittedName>
        <fullName evidence="2">Transglutaminase domain-containing protein</fullName>
    </submittedName>
</protein>
<organism evidence="2 3">
    <name type="scientific">Bacillus pacificus</name>
    <dbReference type="NCBI Taxonomy" id="2026187"/>
    <lineage>
        <taxon>Bacteria</taxon>
        <taxon>Bacillati</taxon>
        <taxon>Bacillota</taxon>
        <taxon>Bacilli</taxon>
        <taxon>Bacillales</taxon>
        <taxon>Bacillaceae</taxon>
        <taxon>Bacillus</taxon>
        <taxon>Bacillus cereus group</taxon>
    </lineage>
</organism>
<dbReference type="SUPFAM" id="SSF54001">
    <property type="entry name" value="Cysteine proteinases"/>
    <property type="match status" value="1"/>
</dbReference>
<keyword evidence="3" id="KW-1185">Reference proteome</keyword>
<dbReference type="EMBL" id="CP041979">
    <property type="protein sequence ID" value="QHH91530.1"/>
    <property type="molecule type" value="Genomic_DNA"/>
</dbReference>
<proteinExistence type="predicted"/>
<evidence type="ECO:0000259" key="1">
    <source>
        <dbReference type="Pfam" id="PF01841"/>
    </source>
</evidence>
<dbReference type="Gene3D" id="3.10.620.30">
    <property type="match status" value="1"/>
</dbReference>
<sequence>MDKKIKGGNLKLEFNIGISNEINARIREIKDESEKVNTIFSWLNEEFEWVQTDYVDRTVEEILARKAGNCAEQAKVVEKVLTHIGIETRWILEINSHPESMERQNFSLHLIETHGDFYSIFGWNHNDHRWLEYYNKQLEKWIPIDTAFGVLGINHWLEKRIGFTRESIPTTQQIIPFCIVALHTKRDVSEILSNFYLIEQFDTFYNGKLSKTTVWEEWKLVINKLTEVGIETYSGHGNLHKYQNEIKRFNNLYLKLKQEVLTNTVI</sequence>
<feature type="domain" description="Transglutaminase-like" evidence="1">
    <location>
        <begin position="23"/>
        <end position="145"/>
    </location>
</feature>
<dbReference type="InterPro" id="IPR002931">
    <property type="entry name" value="Transglutaminase-like"/>
</dbReference>
<reference evidence="2 3" key="1">
    <citation type="submission" date="2019-07" db="EMBL/GenBank/DDBJ databases">
        <authorList>
            <person name="Yu W.S."/>
            <person name="Cheong H.-M."/>
            <person name="Choi Y."/>
            <person name="Hwang K.J."/>
            <person name="Jung K."/>
            <person name="Lee S."/>
            <person name="Choi C."/>
        </authorList>
    </citation>
    <scope>NUCLEOTIDE SEQUENCE [LARGE SCALE GENOMIC DNA]</scope>
    <source>
        <strain evidence="2 3">NCCP 15909</strain>
    </source>
</reference>
<evidence type="ECO:0000313" key="2">
    <source>
        <dbReference type="EMBL" id="QHH91530.1"/>
    </source>
</evidence>
<dbReference type="Proteomes" id="UP000464796">
    <property type="component" value="Chromosome"/>
</dbReference>
<dbReference type="Pfam" id="PF01841">
    <property type="entry name" value="Transglut_core"/>
    <property type="match status" value="1"/>
</dbReference>
<accession>A0ABX6I9P8</accession>
<dbReference type="InterPro" id="IPR038765">
    <property type="entry name" value="Papain-like_cys_pep_sf"/>
</dbReference>
<gene>
    <name evidence="2" type="ORF">FPL01_24810</name>
</gene>
<name>A0ABX6I9P8_9BACI</name>
<evidence type="ECO:0000313" key="3">
    <source>
        <dbReference type="Proteomes" id="UP000464796"/>
    </source>
</evidence>